<gene>
    <name evidence="2" type="ORF">NFI99_12290</name>
</gene>
<evidence type="ECO:0000313" key="2">
    <source>
        <dbReference type="EMBL" id="USS44228.1"/>
    </source>
</evidence>
<protein>
    <recommendedName>
        <fullName evidence="4">Integrase</fullName>
    </recommendedName>
</protein>
<dbReference type="SUPFAM" id="SSF56349">
    <property type="entry name" value="DNA breaking-rejoining enzymes"/>
    <property type="match status" value="1"/>
</dbReference>
<accession>A0ABY5BBK6</accession>
<evidence type="ECO:0000256" key="1">
    <source>
        <dbReference type="ARBA" id="ARBA00023172"/>
    </source>
</evidence>
<keyword evidence="1" id="KW-0233">DNA recombination</keyword>
<evidence type="ECO:0008006" key="4">
    <source>
        <dbReference type="Google" id="ProtNLM"/>
    </source>
</evidence>
<keyword evidence="2" id="KW-0614">Plasmid</keyword>
<dbReference type="Proteomes" id="UP001056386">
    <property type="component" value="Plasmid unnamed1"/>
</dbReference>
<dbReference type="RefSeq" id="WP_017424862.1">
    <property type="nucleotide sequence ID" value="NZ_CP021160.1"/>
</dbReference>
<dbReference type="InterPro" id="IPR013762">
    <property type="entry name" value="Integrase-like_cat_sf"/>
</dbReference>
<organism evidence="2 3">
    <name type="scientific">Burkholderia glumae</name>
    <name type="common">Pseudomonas glumae</name>
    <dbReference type="NCBI Taxonomy" id="337"/>
    <lineage>
        <taxon>Bacteria</taxon>
        <taxon>Pseudomonadati</taxon>
        <taxon>Pseudomonadota</taxon>
        <taxon>Betaproteobacteria</taxon>
        <taxon>Burkholderiales</taxon>
        <taxon>Burkholderiaceae</taxon>
        <taxon>Burkholderia</taxon>
    </lineage>
</organism>
<evidence type="ECO:0000313" key="3">
    <source>
        <dbReference type="Proteomes" id="UP001056386"/>
    </source>
</evidence>
<sequence>MSRKSVLYATDLRRAELAVATTGDLSRKALDGALKDAYLLRVDGKGRRRREVPMPDRLMDLLRARRATGT</sequence>
<geneLocation type="plasmid" evidence="2 3">
    <name>unnamed1</name>
</geneLocation>
<keyword evidence="3" id="KW-1185">Reference proteome</keyword>
<dbReference type="GeneID" id="93068666"/>
<dbReference type="Gene3D" id="1.10.443.10">
    <property type="entry name" value="Intergrase catalytic core"/>
    <property type="match status" value="1"/>
</dbReference>
<reference evidence="2" key="1">
    <citation type="submission" date="2022-06" db="EMBL/GenBank/DDBJ databases">
        <title>Draft genome sequence of Burkholderia glumae strain GR20004 isolated from rice panicle showing bacterial panicle blight.</title>
        <authorList>
            <person name="Choi S.Y."/>
            <person name="Lee Y.H."/>
        </authorList>
    </citation>
    <scope>NUCLEOTIDE SEQUENCE</scope>
    <source>
        <strain evidence="2">GR20004</strain>
        <plasmid evidence="2">unnamed1</plasmid>
    </source>
</reference>
<dbReference type="EMBL" id="CP099584">
    <property type="protein sequence ID" value="USS44228.1"/>
    <property type="molecule type" value="Genomic_DNA"/>
</dbReference>
<proteinExistence type="predicted"/>
<name>A0ABY5BBK6_BURGL</name>
<dbReference type="InterPro" id="IPR011010">
    <property type="entry name" value="DNA_brk_join_enz"/>
</dbReference>